<dbReference type="AlphaFoldDB" id="A0A1I1P3F0"/>
<dbReference type="Proteomes" id="UP000198611">
    <property type="component" value="Unassembled WGS sequence"/>
</dbReference>
<keyword evidence="6" id="KW-1185">Reference proteome</keyword>
<keyword evidence="1 5" id="KW-0489">Methyltransferase</keyword>
<dbReference type="InterPro" id="IPR029063">
    <property type="entry name" value="SAM-dependent_MTases_sf"/>
</dbReference>
<dbReference type="InterPro" id="IPR054170">
    <property type="entry name" value="RlmL_1st"/>
</dbReference>
<dbReference type="PROSITE" id="PS00092">
    <property type="entry name" value="N6_MTASE"/>
    <property type="match status" value="1"/>
</dbReference>
<dbReference type="GO" id="GO:0008990">
    <property type="term" value="F:rRNA (guanine-N2-)-methyltransferase activity"/>
    <property type="evidence" value="ECO:0007669"/>
    <property type="project" value="TreeGrafter"/>
</dbReference>
<dbReference type="Pfam" id="PF02926">
    <property type="entry name" value="THUMP"/>
    <property type="match status" value="1"/>
</dbReference>
<dbReference type="CDD" id="cd11715">
    <property type="entry name" value="THUMP_AdoMetMT"/>
    <property type="match status" value="1"/>
</dbReference>
<dbReference type="GO" id="GO:0070043">
    <property type="term" value="F:rRNA (guanine-N7-)-methyltransferase activity"/>
    <property type="evidence" value="ECO:0007669"/>
    <property type="project" value="TreeGrafter"/>
</dbReference>
<name>A0A1I1P3F0_9GAMM</name>
<feature type="domain" description="THUMP" evidence="4">
    <location>
        <begin position="44"/>
        <end position="155"/>
    </location>
</feature>
<dbReference type="InterPro" id="IPR000241">
    <property type="entry name" value="RlmKL-like_Mtase"/>
</dbReference>
<organism evidence="5 6">
    <name type="scientific">Thiohalospira halophila DSM 15071</name>
    <dbReference type="NCBI Taxonomy" id="1123397"/>
    <lineage>
        <taxon>Bacteria</taxon>
        <taxon>Pseudomonadati</taxon>
        <taxon>Pseudomonadota</taxon>
        <taxon>Gammaproteobacteria</taxon>
        <taxon>Thiohalospirales</taxon>
        <taxon>Thiohalospiraceae</taxon>
        <taxon>Thiohalospira</taxon>
    </lineage>
</organism>
<dbReference type="Gene3D" id="3.30.2130.30">
    <property type="match status" value="1"/>
</dbReference>
<evidence type="ECO:0000256" key="2">
    <source>
        <dbReference type="ARBA" id="ARBA00022679"/>
    </source>
</evidence>
<dbReference type="SMART" id="SM00981">
    <property type="entry name" value="THUMP"/>
    <property type="match status" value="1"/>
</dbReference>
<keyword evidence="2" id="KW-0808">Transferase</keyword>
<protein>
    <submittedName>
        <fullName evidence="5">Putative N6-adenine-specific DNA methylase</fullName>
    </submittedName>
</protein>
<evidence type="ECO:0000256" key="1">
    <source>
        <dbReference type="ARBA" id="ARBA00022603"/>
    </source>
</evidence>
<gene>
    <name evidence="5" type="ORF">SAMN05660831_00573</name>
</gene>
<keyword evidence="3" id="KW-0694">RNA-binding</keyword>
<proteinExistence type="predicted"/>
<dbReference type="Pfam" id="PF22020">
    <property type="entry name" value="RlmL_1st"/>
    <property type="match status" value="1"/>
</dbReference>
<evidence type="ECO:0000259" key="4">
    <source>
        <dbReference type="PROSITE" id="PS51165"/>
    </source>
</evidence>
<evidence type="ECO:0000256" key="3">
    <source>
        <dbReference type="PROSITE-ProRule" id="PRU00529"/>
    </source>
</evidence>
<dbReference type="RefSeq" id="WP_093427219.1">
    <property type="nucleotide sequence ID" value="NZ_FOMJ01000001.1"/>
</dbReference>
<dbReference type="Pfam" id="PF01170">
    <property type="entry name" value="UPF0020"/>
    <property type="match status" value="1"/>
</dbReference>
<dbReference type="EMBL" id="FOMJ01000001">
    <property type="protein sequence ID" value="SFD04285.1"/>
    <property type="molecule type" value="Genomic_DNA"/>
</dbReference>
<dbReference type="PANTHER" id="PTHR47313:SF1">
    <property type="entry name" value="RIBOSOMAL RNA LARGE SUBUNIT METHYLTRANSFERASE K_L"/>
    <property type="match status" value="1"/>
</dbReference>
<evidence type="ECO:0000313" key="6">
    <source>
        <dbReference type="Proteomes" id="UP000198611"/>
    </source>
</evidence>
<dbReference type="PROSITE" id="PS51165">
    <property type="entry name" value="THUMP"/>
    <property type="match status" value="1"/>
</dbReference>
<accession>A0A1I1P3F0</accession>
<dbReference type="SUPFAM" id="SSF53335">
    <property type="entry name" value="S-adenosyl-L-methionine-dependent methyltransferases"/>
    <property type="match status" value="1"/>
</dbReference>
<evidence type="ECO:0000313" key="5">
    <source>
        <dbReference type="EMBL" id="SFD04285.1"/>
    </source>
</evidence>
<dbReference type="GO" id="GO:0003723">
    <property type="term" value="F:RNA binding"/>
    <property type="evidence" value="ECO:0007669"/>
    <property type="project" value="UniProtKB-UniRule"/>
</dbReference>
<dbReference type="PANTHER" id="PTHR47313">
    <property type="entry name" value="RIBOSOMAL RNA LARGE SUBUNIT METHYLTRANSFERASE K/L"/>
    <property type="match status" value="1"/>
</dbReference>
<dbReference type="InterPro" id="IPR004114">
    <property type="entry name" value="THUMP_dom"/>
</dbReference>
<sequence>MDIDAFATCPRGLEAALAAELEQLGAPETRPAAGGVAFVTDQAGLYRANLHSRLAGRILRRVAAVKARDGDSLYRSVMAVDWPAWFDVDRTFRIRLTARKSPLRSLNFATLKAKDAVCDRFREAFGRRPDIDPGGAEVSVHLFLEGRKGTAYLDTTGAPLFQRGWRVANVTAPLRENLAAGMLTLAGWEPGMPLMDPFCGGGTILIEAARRARGLPPGLERAFAFQNLADHDLAIWARVSSESAPGTVAEGPLLGGDRDSKALAAARANAEAAGVADAIEWRQSDARQLKGPVGPGRIVTNPPYGERLPVKGGLAGLLGGVADHWRETLPGWEAAVLLPEAETAPGGLEARSVTPLANGDLPCRLHRLAIPAG</sequence>
<dbReference type="STRING" id="1123397.SAMN05660831_00573"/>
<reference evidence="5 6" key="1">
    <citation type="submission" date="2016-10" db="EMBL/GenBank/DDBJ databases">
        <authorList>
            <person name="de Groot N.N."/>
        </authorList>
    </citation>
    <scope>NUCLEOTIDE SEQUENCE [LARGE SCALE GENOMIC DNA]</scope>
    <source>
        <strain evidence="5 6">HL3</strain>
    </source>
</reference>
<dbReference type="OrthoDB" id="9809404at2"/>
<dbReference type="Gene3D" id="3.40.50.150">
    <property type="entry name" value="Vaccinia Virus protein VP39"/>
    <property type="match status" value="1"/>
</dbReference>
<dbReference type="InterPro" id="IPR002052">
    <property type="entry name" value="DNA_methylase_N6_adenine_CS"/>
</dbReference>